<evidence type="ECO:0000313" key="3">
    <source>
        <dbReference type="Proteomes" id="UP001165120"/>
    </source>
</evidence>
<proteinExistence type="predicted"/>
<reference evidence="2" key="1">
    <citation type="submission" date="2023-04" db="EMBL/GenBank/DDBJ databases">
        <title>Candida boidinii NBRC 10035.</title>
        <authorList>
            <person name="Ichikawa N."/>
            <person name="Sato H."/>
            <person name="Tonouchi N."/>
        </authorList>
    </citation>
    <scope>NUCLEOTIDE SEQUENCE</scope>
    <source>
        <strain evidence="2">NBRC 10035</strain>
    </source>
</reference>
<dbReference type="EMBL" id="BSXN01001410">
    <property type="protein sequence ID" value="GME72955.1"/>
    <property type="molecule type" value="Genomic_DNA"/>
</dbReference>
<feature type="compositionally biased region" description="Polar residues" evidence="1">
    <location>
        <begin position="93"/>
        <end position="117"/>
    </location>
</feature>
<feature type="compositionally biased region" description="Polar residues" evidence="1">
    <location>
        <begin position="336"/>
        <end position="346"/>
    </location>
</feature>
<feature type="region of interest" description="Disordered" evidence="1">
    <location>
        <begin position="66"/>
        <end position="117"/>
    </location>
</feature>
<dbReference type="AlphaFoldDB" id="A0A9W6WI80"/>
<feature type="compositionally biased region" description="Polar residues" evidence="1">
    <location>
        <begin position="153"/>
        <end position="166"/>
    </location>
</feature>
<feature type="compositionally biased region" description="Polar residues" evidence="1">
    <location>
        <begin position="461"/>
        <end position="503"/>
    </location>
</feature>
<feature type="region of interest" description="Disordered" evidence="1">
    <location>
        <begin position="1"/>
        <end position="51"/>
    </location>
</feature>
<feature type="compositionally biased region" description="Low complexity" evidence="1">
    <location>
        <begin position="11"/>
        <end position="28"/>
    </location>
</feature>
<dbReference type="Pfam" id="PF17242">
    <property type="entry name" value="DUF5315"/>
    <property type="match status" value="1"/>
</dbReference>
<organism evidence="2 3">
    <name type="scientific">Candida boidinii</name>
    <name type="common">Yeast</name>
    <dbReference type="NCBI Taxonomy" id="5477"/>
    <lineage>
        <taxon>Eukaryota</taxon>
        <taxon>Fungi</taxon>
        <taxon>Dikarya</taxon>
        <taxon>Ascomycota</taxon>
        <taxon>Saccharomycotina</taxon>
        <taxon>Pichiomycetes</taxon>
        <taxon>Pichiales</taxon>
        <taxon>Pichiaceae</taxon>
        <taxon>Ogataea</taxon>
        <taxon>Ogataea/Candida clade</taxon>
    </lineage>
</organism>
<feature type="compositionally biased region" description="Polar residues" evidence="1">
    <location>
        <begin position="1"/>
        <end position="10"/>
    </location>
</feature>
<name>A0A9W6WI80_CANBO</name>
<feature type="compositionally biased region" description="Polar residues" evidence="1">
    <location>
        <begin position="34"/>
        <end position="45"/>
    </location>
</feature>
<dbReference type="OrthoDB" id="3997890at2759"/>
<feature type="compositionally biased region" description="Acidic residues" evidence="1">
    <location>
        <begin position="171"/>
        <end position="188"/>
    </location>
</feature>
<feature type="region of interest" description="Disordered" evidence="1">
    <location>
        <begin position="444"/>
        <end position="505"/>
    </location>
</feature>
<protein>
    <submittedName>
        <fullName evidence="2">Unnamed protein product</fullName>
    </submittedName>
</protein>
<feature type="compositionally biased region" description="Low complexity" evidence="1">
    <location>
        <begin position="79"/>
        <end position="92"/>
    </location>
</feature>
<keyword evidence="3" id="KW-1185">Reference proteome</keyword>
<feature type="compositionally biased region" description="Low complexity" evidence="1">
    <location>
        <begin position="325"/>
        <end position="335"/>
    </location>
</feature>
<evidence type="ECO:0000313" key="2">
    <source>
        <dbReference type="EMBL" id="GME72955.1"/>
    </source>
</evidence>
<feature type="compositionally biased region" description="Polar residues" evidence="1">
    <location>
        <begin position="66"/>
        <end position="78"/>
    </location>
</feature>
<evidence type="ECO:0000256" key="1">
    <source>
        <dbReference type="SAM" id="MobiDB-lite"/>
    </source>
</evidence>
<accession>A0A9W6WI80</accession>
<feature type="region of interest" description="Disordered" evidence="1">
    <location>
        <begin position="325"/>
        <end position="346"/>
    </location>
</feature>
<feature type="compositionally biased region" description="Low complexity" evidence="1">
    <location>
        <begin position="444"/>
        <end position="454"/>
    </location>
</feature>
<gene>
    <name evidence="2" type="ORF">Cboi02_000383100</name>
</gene>
<feature type="compositionally biased region" description="Polar residues" evidence="1">
    <location>
        <begin position="136"/>
        <end position="146"/>
    </location>
</feature>
<feature type="region of interest" description="Disordered" evidence="1">
    <location>
        <begin position="222"/>
        <end position="245"/>
    </location>
</feature>
<feature type="region of interest" description="Disordered" evidence="1">
    <location>
        <begin position="129"/>
        <end position="188"/>
    </location>
</feature>
<dbReference type="Proteomes" id="UP001165120">
    <property type="component" value="Unassembled WGS sequence"/>
</dbReference>
<comment type="caution">
    <text evidence="2">The sequence shown here is derived from an EMBL/GenBank/DDBJ whole genome shotgun (WGS) entry which is preliminary data.</text>
</comment>
<sequence>MSSSYTQNPNTGSHDTGSFTSDSDSSGSVIVKTAHSNNNNKQGNDIPSFHLDDFDDDTHSIIYHGQTNTGSITDPSFITNAGNTNNSDNNSNKITVSDSRMSIGRHSNASKNSDLSTGYSLYTAEEGLDQPEDENAGNSTGDTNANTHRDDTPVNNSSFHTMSTDGYSVDINDDDYDDDDDDDDNDEDMDIDLAALKSFTPNDEDDQVEKPVQNFYTESFKKNAQQDNNNSHDVNSKSSNYHDANNATTDINYNFLSVPTSSGIPIDNGLSGSKISRFPSRASALTGISEITNLTKATTTAGNNNRNGDYSLGGVSSNLTRGITRTTTGGSSSTGEVITNNNDLEDSNTNSSNVNIIEVHRLNDNLPSVKPVVDYQDKLWSTLDILDDVRDVSKFKFFDNDYYLKLSTLKKSQIKLLNDLVDVNKEYMKFDEYYEKWNKNKVQNDAANNNSNDINPKDENVTNSDMNTNSNTKLDNTNTGIGSNNDSNENGETGNQKNSSTPNFIEGENLFDNAIFNDLSVAMNEVIINDLQEIKKNISTIDGHSRNLWQQIQ</sequence>